<dbReference type="Pfam" id="PF01098">
    <property type="entry name" value="FTSW_RODA_SPOVE"/>
    <property type="match status" value="1"/>
</dbReference>
<proteinExistence type="inferred from homology"/>
<evidence type="ECO:0000256" key="14">
    <source>
        <dbReference type="ARBA" id="ARBA00044770"/>
    </source>
</evidence>
<keyword evidence="19" id="KW-1185">Reference proteome</keyword>
<feature type="transmembrane region" description="Helical" evidence="17">
    <location>
        <begin position="54"/>
        <end position="73"/>
    </location>
</feature>
<evidence type="ECO:0000256" key="9">
    <source>
        <dbReference type="ARBA" id="ARBA00032370"/>
    </source>
</evidence>
<evidence type="ECO:0000256" key="7">
    <source>
        <dbReference type="ARBA" id="ARBA00022989"/>
    </source>
</evidence>
<keyword evidence="3" id="KW-0808">Transferase</keyword>
<dbReference type="PANTHER" id="PTHR30474">
    <property type="entry name" value="CELL CYCLE PROTEIN"/>
    <property type="match status" value="1"/>
</dbReference>
<evidence type="ECO:0000256" key="13">
    <source>
        <dbReference type="ARBA" id="ARBA00041418"/>
    </source>
</evidence>
<keyword evidence="5" id="KW-0133">Cell shape</keyword>
<dbReference type="EC" id="2.4.99.28" evidence="14"/>
<evidence type="ECO:0000256" key="3">
    <source>
        <dbReference type="ARBA" id="ARBA00022679"/>
    </source>
</evidence>
<dbReference type="EMBL" id="JACSQY010000001">
    <property type="protein sequence ID" value="MBD7907252.1"/>
    <property type="molecule type" value="Genomic_DNA"/>
</dbReference>
<evidence type="ECO:0000256" key="6">
    <source>
        <dbReference type="ARBA" id="ARBA00022984"/>
    </source>
</evidence>
<reference evidence="18 19" key="1">
    <citation type="submission" date="2020-08" db="EMBL/GenBank/DDBJ databases">
        <title>A Genomic Blueprint of the Chicken Gut Microbiome.</title>
        <authorList>
            <person name="Gilroy R."/>
            <person name="Ravi A."/>
            <person name="Getino M."/>
            <person name="Pursley I."/>
            <person name="Horton D.L."/>
            <person name="Alikhan N.-F."/>
            <person name="Baker D."/>
            <person name="Gharbi K."/>
            <person name="Hall N."/>
            <person name="Watson M."/>
            <person name="Adriaenssens E.M."/>
            <person name="Foster-Nyarko E."/>
            <person name="Jarju S."/>
            <person name="Secka A."/>
            <person name="Antonio M."/>
            <person name="Oren A."/>
            <person name="Chaudhuri R."/>
            <person name="La Ragione R.M."/>
            <person name="Hildebrand F."/>
            <person name="Pallen M.J."/>
        </authorList>
    </citation>
    <scope>NUCLEOTIDE SEQUENCE [LARGE SCALE GENOMIC DNA]</scope>
    <source>
        <strain evidence="18 19">Sa3CUA8</strain>
    </source>
</reference>
<comment type="catalytic activity">
    <reaction evidence="15">
        <text>[GlcNAc-(1-&gt;4)-Mur2Ac(oyl-L-Ala-gamma-D-Glu-L-Lys-D-Ala-D-Ala)](n)-di-trans,octa-cis-undecaprenyl diphosphate + beta-D-GlcNAc-(1-&gt;4)-Mur2Ac(oyl-L-Ala-gamma-D-Glu-L-Lys-D-Ala-D-Ala)-di-trans,octa-cis-undecaprenyl diphosphate = [GlcNAc-(1-&gt;4)-Mur2Ac(oyl-L-Ala-gamma-D-Glu-L-Lys-D-Ala-D-Ala)](n+1)-di-trans,octa-cis-undecaprenyl diphosphate + di-trans,octa-cis-undecaprenyl diphosphate + H(+)</text>
        <dbReference type="Rhea" id="RHEA:23708"/>
        <dbReference type="Rhea" id="RHEA-COMP:9602"/>
        <dbReference type="Rhea" id="RHEA-COMP:9603"/>
        <dbReference type="ChEBI" id="CHEBI:15378"/>
        <dbReference type="ChEBI" id="CHEBI:58405"/>
        <dbReference type="ChEBI" id="CHEBI:60033"/>
        <dbReference type="ChEBI" id="CHEBI:78435"/>
        <dbReference type="EC" id="2.4.99.28"/>
    </reaction>
</comment>
<keyword evidence="7 17" id="KW-1133">Transmembrane helix</keyword>
<feature type="transmembrane region" description="Helical" evidence="17">
    <location>
        <begin position="147"/>
        <end position="166"/>
    </location>
</feature>
<protein>
    <recommendedName>
        <fullName evidence="12">Probable peptidoglycan glycosyltransferase FtsW</fullName>
        <ecNumber evidence="14">2.4.99.28</ecNumber>
    </recommendedName>
    <alternativeName>
        <fullName evidence="13">Cell division protein FtsW</fullName>
    </alternativeName>
    <alternativeName>
        <fullName evidence="10">Cell wall polymerase</fullName>
    </alternativeName>
    <alternativeName>
        <fullName evidence="9">Peptidoglycan polymerase</fullName>
    </alternativeName>
</protein>
<organism evidence="18 19">
    <name type="scientific">Sporosarcina gallistercoris</name>
    <dbReference type="NCBI Taxonomy" id="2762245"/>
    <lineage>
        <taxon>Bacteria</taxon>
        <taxon>Bacillati</taxon>
        <taxon>Bacillota</taxon>
        <taxon>Bacilli</taxon>
        <taxon>Bacillales</taxon>
        <taxon>Caryophanaceae</taxon>
        <taxon>Sporosarcina</taxon>
    </lineage>
</organism>
<feature type="transmembrane region" description="Helical" evidence="17">
    <location>
        <begin position="290"/>
        <end position="311"/>
    </location>
</feature>
<feature type="transmembrane region" description="Helical" evidence="17">
    <location>
        <begin position="356"/>
        <end position="377"/>
    </location>
</feature>
<evidence type="ECO:0000256" key="5">
    <source>
        <dbReference type="ARBA" id="ARBA00022960"/>
    </source>
</evidence>
<evidence type="ECO:0000313" key="18">
    <source>
        <dbReference type="EMBL" id="MBD7907252.1"/>
    </source>
</evidence>
<feature type="transmembrane region" description="Helical" evidence="17">
    <location>
        <begin position="80"/>
        <end position="103"/>
    </location>
</feature>
<evidence type="ECO:0000256" key="15">
    <source>
        <dbReference type="ARBA" id="ARBA00049902"/>
    </source>
</evidence>
<comment type="caution">
    <text evidence="18">The sequence shown here is derived from an EMBL/GenBank/DDBJ whole genome shotgun (WGS) entry which is preliminary data.</text>
</comment>
<feature type="transmembrane region" description="Helical" evidence="17">
    <location>
        <begin position="323"/>
        <end position="350"/>
    </location>
</feature>
<sequence>MKSYAKRLFRHFDFPLFFTYLVLCLFGLVMVYSSSMVWAVNRYGWEPDYFFNQQLVSVIIAAFAFFFTAFLPYKLYRKKYFMMVSVAIMLVLLFLVHFIGFGGEVGSQSWINLPVGSIQPSELAKIVMIIYFAGVLANKYDAGTINSINTAIAPPVIILGIAVGSVMMETDIGATFIIIATSVCVMATSGINIKTFGKLSLFVAIILVFVGIVLFFAWDSVMTGSRMGRFTAYRDPFKYITGSGLQIVNGYIAIGAGGLFGLGLGNSVQKMGYLPEPHTDFIMAIVSEEFGVFGTILVIGGLGFLVVRAFWIALTTKDPHARMLASGVGALIGIQTFINLGGVTGLIPLTGVTLPFISYGGTSIILLSLALGILMNISMFTRYEKNK</sequence>
<keyword evidence="4 17" id="KW-0812">Transmembrane</keyword>
<dbReference type="InterPro" id="IPR036259">
    <property type="entry name" value="MFS_trans_sf"/>
</dbReference>
<evidence type="ECO:0000256" key="1">
    <source>
        <dbReference type="ARBA" id="ARBA00004141"/>
    </source>
</evidence>
<feature type="transmembrane region" description="Helical" evidence="17">
    <location>
        <begin position="12"/>
        <end position="34"/>
    </location>
</feature>
<evidence type="ECO:0000256" key="11">
    <source>
        <dbReference type="ARBA" id="ARBA00038053"/>
    </source>
</evidence>
<dbReference type="InterPro" id="IPR001182">
    <property type="entry name" value="FtsW/RodA"/>
</dbReference>
<feature type="transmembrane region" description="Helical" evidence="17">
    <location>
        <begin position="199"/>
        <end position="218"/>
    </location>
</feature>
<evidence type="ECO:0000256" key="12">
    <source>
        <dbReference type="ARBA" id="ARBA00041185"/>
    </source>
</evidence>
<name>A0ABR8PGF4_9BACL</name>
<accession>A0ABR8PGF4</accession>
<dbReference type="RefSeq" id="WP_191688405.1">
    <property type="nucleotide sequence ID" value="NZ_JACSQY010000001.1"/>
</dbReference>
<dbReference type="PANTHER" id="PTHR30474:SF2">
    <property type="entry name" value="PEPTIDOGLYCAN GLYCOSYLTRANSFERASE FTSW-RELATED"/>
    <property type="match status" value="1"/>
</dbReference>
<keyword evidence="2" id="KW-0328">Glycosyltransferase</keyword>
<evidence type="ECO:0000256" key="4">
    <source>
        <dbReference type="ARBA" id="ARBA00022692"/>
    </source>
</evidence>
<feature type="transmembrane region" description="Helical" evidence="17">
    <location>
        <begin position="172"/>
        <end position="192"/>
    </location>
</feature>
<dbReference type="Proteomes" id="UP000659496">
    <property type="component" value="Unassembled WGS sequence"/>
</dbReference>
<comment type="similarity">
    <text evidence="11">Belongs to the SEDS family. FtsW subfamily.</text>
</comment>
<dbReference type="InterPro" id="IPR018365">
    <property type="entry name" value="Cell_cycle_FtsW-rel_CS"/>
</dbReference>
<dbReference type="SUPFAM" id="SSF103473">
    <property type="entry name" value="MFS general substrate transporter"/>
    <property type="match status" value="1"/>
</dbReference>
<evidence type="ECO:0000256" key="8">
    <source>
        <dbReference type="ARBA" id="ARBA00023136"/>
    </source>
</evidence>
<evidence type="ECO:0000256" key="10">
    <source>
        <dbReference type="ARBA" id="ARBA00033270"/>
    </source>
</evidence>
<evidence type="ECO:0000256" key="17">
    <source>
        <dbReference type="SAM" id="Phobius"/>
    </source>
</evidence>
<evidence type="ECO:0000256" key="2">
    <source>
        <dbReference type="ARBA" id="ARBA00022676"/>
    </source>
</evidence>
<keyword evidence="6" id="KW-0573">Peptidoglycan synthesis</keyword>
<comment type="subcellular location">
    <subcellularLocation>
        <location evidence="1">Membrane</location>
        <topology evidence="1">Multi-pass membrane protein</topology>
    </subcellularLocation>
</comment>
<comment type="function">
    <text evidence="16">Peptidoglycan polymerase that is essential for cell division.</text>
</comment>
<dbReference type="PROSITE" id="PS00428">
    <property type="entry name" value="FTSW_RODA_SPOVE"/>
    <property type="match status" value="1"/>
</dbReference>
<feature type="transmembrane region" description="Helical" evidence="17">
    <location>
        <begin position="123"/>
        <end position="140"/>
    </location>
</feature>
<gene>
    <name evidence="18" type="ORF">H9659_02730</name>
</gene>
<keyword evidence="8 17" id="KW-0472">Membrane</keyword>
<evidence type="ECO:0000313" key="19">
    <source>
        <dbReference type="Proteomes" id="UP000659496"/>
    </source>
</evidence>
<evidence type="ECO:0000256" key="16">
    <source>
        <dbReference type="ARBA" id="ARBA00049966"/>
    </source>
</evidence>